<dbReference type="EMBL" id="BEXD01000399">
    <property type="protein sequence ID" value="GBB87112.1"/>
    <property type="molecule type" value="Genomic_DNA"/>
</dbReference>
<dbReference type="InterPro" id="IPR007694">
    <property type="entry name" value="DNA_helicase_DnaB-like_C"/>
</dbReference>
<dbReference type="Gene3D" id="3.40.1360.10">
    <property type="match status" value="1"/>
</dbReference>
<keyword evidence="3" id="KW-0378">Hydrolase</keyword>
<feature type="domain" description="SF4 helicase" evidence="1">
    <location>
        <begin position="411"/>
        <end position="660"/>
    </location>
</feature>
<dbReference type="SUPFAM" id="SSF56731">
    <property type="entry name" value="DNA primase core"/>
    <property type="match status" value="1"/>
</dbReference>
<evidence type="ECO:0000313" key="2">
    <source>
        <dbReference type="EMBL" id="GBB87112.1"/>
    </source>
</evidence>
<keyword evidence="4" id="KW-1185">Reference proteome</keyword>
<dbReference type="InterPro" id="IPR034154">
    <property type="entry name" value="TOPRIM_DnaG/twinkle"/>
</dbReference>
<keyword evidence="3" id="KW-0547">Nucleotide-binding</keyword>
<organism evidence="2 4">
    <name type="scientific">Rhizophagus clarus</name>
    <dbReference type="NCBI Taxonomy" id="94130"/>
    <lineage>
        <taxon>Eukaryota</taxon>
        <taxon>Fungi</taxon>
        <taxon>Fungi incertae sedis</taxon>
        <taxon>Mucoromycota</taxon>
        <taxon>Glomeromycotina</taxon>
        <taxon>Glomeromycetes</taxon>
        <taxon>Glomerales</taxon>
        <taxon>Glomeraceae</taxon>
        <taxon>Rhizophagus</taxon>
    </lineage>
</organism>
<dbReference type="GO" id="GO:0003697">
    <property type="term" value="F:single-stranded DNA binding"/>
    <property type="evidence" value="ECO:0007669"/>
    <property type="project" value="InterPro"/>
</dbReference>
<dbReference type="PANTHER" id="PTHR12873">
    <property type="entry name" value="T7-LIKE MITOCHONDRIAL DNA HELICASE"/>
    <property type="match status" value="1"/>
</dbReference>
<evidence type="ECO:0000259" key="1">
    <source>
        <dbReference type="PROSITE" id="PS51199"/>
    </source>
</evidence>
<dbReference type="Proteomes" id="UP000247702">
    <property type="component" value="Unassembled WGS sequence"/>
</dbReference>
<dbReference type="PANTHER" id="PTHR12873:SF0">
    <property type="entry name" value="TWINKLE MTDNA HELICASE"/>
    <property type="match status" value="1"/>
</dbReference>
<dbReference type="CDD" id="cd01029">
    <property type="entry name" value="TOPRIM_primases"/>
    <property type="match status" value="1"/>
</dbReference>
<keyword evidence="3" id="KW-0067">ATP-binding</keyword>
<sequence length="664" mass="75318">MSRYTLPRIFSVVGTSNFLFKRISKDLSTRNFAIHFVKKAAAKESQINSSDLSKMKLLSKYYIPKEGEVLDFLKRYHIFPKPADDVESRRIKCPNCRLKKINSSAIINLRSGTYSCQVCMRKGNWSEYVQLISKTDSFQIINATNLGFGRSSFSRPQNEIEEYSKALLNKPKIVEEFTKEHGITLDTLQAYKVGIAEYHNINPASSNSSKTRDIQKIENKEMCFTFPRTAPFFDNLREGFLDSKITRIKACSINNGDLVAFDPPSFVGGLFGYHLAKLECDSIILTGNEFDAMAVYQETSIPTTCLPNNVYQLPLEVLPLFERFSKIYIWLNDDVEGQGAAEKFAQKLGIDRCMIVNTRCGRLNGPINASQALATGQNLSDILNKSKPLQHDQIIDFENIKEAVYREIANPDQVCGVLSKDLPGLNKILKGHRPGEITIFTGPTGTGKTTILSQLSLDYCRSGISTLWGSFEIPNVRLAKKMLQQFAEKDLTKHPEEFADLAEKFQQLPMYFLKFYGSTEISTIIDAMDHAIHAFDVRHIIIDNLQFMTADQGRYIDRWDLHDRILSSLRRVATEKNVHITIVVHPRKDDKELLDVSSIFGTAKVTQEADNVIILQRLETDNGEMRLLDIRKNRFDGTLAAIPIEFEAESLKIRQAKNNRSTKS</sequence>
<dbReference type="Gene3D" id="3.40.50.300">
    <property type="entry name" value="P-loop containing nucleotide triphosphate hydrolases"/>
    <property type="match status" value="1"/>
</dbReference>
<gene>
    <name evidence="3" type="ORF">RCL2_001137500</name>
    <name evidence="2" type="ORF">RclHR1_13570002</name>
</gene>
<evidence type="ECO:0000313" key="4">
    <source>
        <dbReference type="Proteomes" id="UP000247702"/>
    </source>
</evidence>
<evidence type="ECO:0000313" key="3">
    <source>
        <dbReference type="EMBL" id="GES84250.1"/>
    </source>
</evidence>
<protein>
    <submittedName>
        <fullName evidence="3">T7-like mitochondrial DNA helicase</fullName>
    </submittedName>
</protein>
<dbReference type="AlphaFoldDB" id="A0A2Z6QET3"/>
<proteinExistence type="predicted"/>
<dbReference type="SUPFAM" id="SSF52540">
    <property type="entry name" value="P-loop containing nucleoside triphosphate hydrolases"/>
    <property type="match status" value="1"/>
</dbReference>
<dbReference type="STRING" id="94130.A0A2Z6QET3"/>
<name>A0A2Z6QET3_9GLOM</name>
<dbReference type="GO" id="GO:0043139">
    <property type="term" value="F:5'-3' DNA helicase activity"/>
    <property type="evidence" value="ECO:0007669"/>
    <property type="project" value="InterPro"/>
</dbReference>
<dbReference type="GO" id="GO:0005524">
    <property type="term" value="F:ATP binding"/>
    <property type="evidence" value="ECO:0007669"/>
    <property type="project" value="InterPro"/>
</dbReference>
<dbReference type="Pfam" id="PF13481">
    <property type="entry name" value="AAA_25"/>
    <property type="match status" value="1"/>
</dbReference>
<reference evidence="2 4" key="1">
    <citation type="submission" date="2017-11" db="EMBL/GenBank/DDBJ databases">
        <title>The genome of Rhizophagus clarus HR1 reveals common genetic basis of auxotrophy among arbuscular mycorrhizal fungi.</title>
        <authorList>
            <person name="Kobayashi Y."/>
        </authorList>
    </citation>
    <scope>NUCLEOTIDE SEQUENCE [LARGE SCALE GENOMIC DNA]</scope>
    <source>
        <strain evidence="2 4">HR1</strain>
    </source>
</reference>
<keyword evidence="3" id="KW-0347">Helicase</keyword>
<dbReference type="PROSITE" id="PS51199">
    <property type="entry name" value="SF4_HELICASE"/>
    <property type="match status" value="1"/>
</dbReference>
<accession>A0A2Z6QET3</accession>
<dbReference type="EMBL" id="BLAL01000079">
    <property type="protein sequence ID" value="GES84250.1"/>
    <property type="molecule type" value="Genomic_DNA"/>
</dbReference>
<reference evidence="3" key="2">
    <citation type="submission" date="2019-10" db="EMBL/GenBank/DDBJ databases">
        <title>Conservation and host-specific expression of non-tandemly repeated heterogenous ribosome RNA gene in arbuscular mycorrhizal fungi.</title>
        <authorList>
            <person name="Maeda T."/>
            <person name="Kobayashi Y."/>
            <person name="Nakagawa T."/>
            <person name="Ezawa T."/>
            <person name="Yamaguchi K."/>
            <person name="Bino T."/>
            <person name="Nishimoto Y."/>
            <person name="Shigenobu S."/>
            <person name="Kawaguchi M."/>
        </authorList>
    </citation>
    <scope>NUCLEOTIDE SEQUENCE</scope>
    <source>
        <strain evidence="3">HR1</strain>
    </source>
</reference>
<comment type="caution">
    <text evidence="2">The sequence shown here is derived from an EMBL/GenBank/DDBJ whole genome shotgun (WGS) entry which is preliminary data.</text>
</comment>
<dbReference type="OrthoDB" id="275278at2759"/>
<dbReference type="GO" id="GO:0006260">
    <property type="term" value="P:DNA replication"/>
    <property type="evidence" value="ECO:0007669"/>
    <property type="project" value="InterPro"/>
</dbReference>
<dbReference type="InterPro" id="IPR027417">
    <property type="entry name" value="P-loop_NTPase"/>
</dbReference>
<dbReference type="CDD" id="cd01122">
    <property type="entry name" value="Twinkle_C"/>
    <property type="match status" value="1"/>
</dbReference>
<dbReference type="Proteomes" id="UP000615446">
    <property type="component" value="Unassembled WGS sequence"/>
</dbReference>
<dbReference type="InterPro" id="IPR027032">
    <property type="entry name" value="Twinkle-like"/>
</dbReference>